<evidence type="ECO:0000313" key="2">
    <source>
        <dbReference type="Proteomes" id="UP001519295"/>
    </source>
</evidence>
<proteinExistence type="predicted"/>
<protein>
    <submittedName>
        <fullName evidence="1">DCC family thiol-disulfide oxidoreductase YuxK</fullName>
    </submittedName>
</protein>
<dbReference type="Proteomes" id="UP001519295">
    <property type="component" value="Unassembled WGS sequence"/>
</dbReference>
<dbReference type="RefSeq" id="WP_210029507.1">
    <property type="nucleotide sequence ID" value="NZ_JAGINU010000001.1"/>
</dbReference>
<gene>
    <name evidence="1" type="ORF">JOF36_004112</name>
</gene>
<dbReference type="Pfam" id="PF04134">
    <property type="entry name" value="DCC1-like"/>
    <property type="match status" value="1"/>
</dbReference>
<evidence type="ECO:0000313" key="1">
    <source>
        <dbReference type="EMBL" id="MBP2368416.1"/>
    </source>
</evidence>
<sequence>MTTRDSLPATGRLVFDGECGFCTRSVGWLRRLDRHGRIEMQPYQRNGAPESVGVTAEQCREAVQWLGADGVRRSGADAVNAALSTALGTSVPARVYGATAGVQERVYTWVADHRSRLPGAVPHCEANPQDCSTTS</sequence>
<keyword evidence="2" id="KW-1185">Reference proteome</keyword>
<dbReference type="EMBL" id="JAGINU010000001">
    <property type="protein sequence ID" value="MBP2368416.1"/>
    <property type="molecule type" value="Genomic_DNA"/>
</dbReference>
<accession>A0ABS4VWV5</accession>
<organism evidence="1 2">
    <name type="scientific">Pseudonocardia parietis</name>
    <dbReference type="NCBI Taxonomy" id="570936"/>
    <lineage>
        <taxon>Bacteria</taxon>
        <taxon>Bacillati</taxon>
        <taxon>Actinomycetota</taxon>
        <taxon>Actinomycetes</taxon>
        <taxon>Pseudonocardiales</taxon>
        <taxon>Pseudonocardiaceae</taxon>
        <taxon>Pseudonocardia</taxon>
    </lineage>
</organism>
<name>A0ABS4VWV5_9PSEU</name>
<dbReference type="InterPro" id="IPR007263">
    <property type="entry name" value="DCC1-like"/>
</dbReference>
<reference evidence="1 2" key="1">
    <citation type="submission" date="2021-03" db="EMBL/GenBank/DDBJ databases">
        <title>Sequencing the genomes of 1000 actinobacteria strains.</title>
        <authorList>
            <person name="Klenk H.-P."/>
        </authorList>
    </citation>
    <scope>NUCLEOTIDE SEQUENCE [LARGE SCALE GENOMIC DNA]</scope>
    <source>
        <strain evidence="1 2">DSM 45256</strain>
    </source>
</reference>
<comment type="caution">
    <text evidence="1">The sequence shown here is derived from an EMBL/GenBank/DDBJ whole genome shotgun (WGS) entry which is preliminary data.</text>
</comment>